<protein>
    <submittedName>
        <fullName evidence="2">Uncharacterized protein</fullName>
    </submittedName>
</protein>
<evidence type="ECO:0000313" key="3">
    <source>
        <dbReference type="Proteomes" id="UP000245119"/>
    </source>
</evidence>
<keyword evidence="3" id="KW-1185">Reference proteome</keyword>
<dbReference type="OrthoDB" id="41905at2759"/>
<keyword evidence="1" id="KW-0732">Signal</keyword>
<reference evidence="2 3" key="1">
    <citation type="submission" date="2018-04" db="EMBL/GenBank/DDBJ databases">
        <title>The genome of golden apple snail Pomacea canaliculata provides insight into stress tolerance and invasive adaptation.</title>
        <authorList>
            <person name="Liu C."/>
            <person name="Liu B."/>
            <person name="Ren Y."/>
            <person name="Zhang Y."/>
            <person name="Wang H."/>
            <person name="Li S."/>
            <person name="Jiang F."/>
            <person name="Yin L."/>
            <person name="Zhang G."/>
            <person name="Qian W."/>
            <person name="Fan W."/>
        </authorList>
    </citation>
    <scope>NUCLEOTIDE SEQUENCE [LARGE SCALE GENOMIC DNA]</scope>
    <source>
        <strain evidence="2">SZHN2017</strain>
        <tissue evidence="2">Muscle</tissue>
    </source>
</reference>
<name>A0A2T7NN00_POMCA</name>
<sequence length="749" mass="81700">MSPPTAVSVVCALGLWAVTAVFAAPSDSLVVDIVTNGSYSIKINNNTWLRNAPTFFRVDGQVFTAGKNLKLNMTTGSSGIDTLGTYQTTTFVYQAGGNEIHASIRTYELLPVIVFSQVYPNGANRTKASGVNDVISGFPSFSVNTEDSANSSLGYLAYGGMMCGDTEKSFGRFTTKTFIIADGVVGGPIALFDGSGATLVISPSSNFMAASNSHSRATNSLSYGIMGEVDTVPPGYSLDTILYFGDAGVNRAFQGWGELLRFLYRRTDEFVSNDLTINYLGYWTDNGAYYYYNTEPNKTYQDTMLDVRAYSLQSNVPYRYLQYDSWWYYKSIQDGVKTWESRPDVFPDGFEYVHQKTALPVSAHNRYWASDTTYARHNGGNYNFVVETFKAVPDDQTFWNDLFANATRWGLYTYEQDWLNVEFAGVEALLTDIDLGSRWLNQMGTAALDYRLTIQYCMANSRHVMQSLHNPAVTQVRVSNDYHPGSDQWKIGVSSIFAHAMGLAPFKDTFWTTTVQPGNPYGGTEPHNLLQLAVAVFSTGPVGPSDMVGGTDVPLLQRCCNAEGLILKPSKPATAIDDQIYTSAFGSSSGVNGDVWTTFTAISNIFFGIIFAPDITGSYSLTPEAAGFGQILTSKVFSANNVSDMADFRSDKPLVISGCNRSEPCIYYVAPVLKLSPPTLLLGELTKLVPVSPQRVTSITVGADVTVHVRGAARERVTFTFLQASEVVSVDCVIGATGSAIISLNSRSC</sequence>
<dbReference type="AlphaFoldDB" id="A0A2T7NN00"/>
<dbReference type="Proteomes" id="UP000245119">
    <property type="component" value="Linkage Group LG11"/>
</dbReference>
<feature type="chain" id="PRO_5015562303" evidence="1">
    <location>
        <begin position="24"/>
        <end position="749"/>
    </location>
</feature>
<organism evidence="2 3">
    <name type="scientific">Pomacea canaliculata</name>
    <name type="common">Golden apple snail</name>
    <dbReference type="NCBI Taxonomy" id="400727"/>
    <lineage>
        <taxon>Eukaryota</taxon>
        <taxon>Metazoa</taxon>
        <taxon>Spiralia</taxon>
        <taxon>Lophotrochozoa</taxon>
        <taxon>Mollusca</taxon>
        <taxon>Gastropoda</taxon>
        <taxon>Caenogastropoda</taxon>
        <taxon>Architaenioglossa</taxon>
        <taxon>Ampullarioidea</taxon>
        <taxon>Ampullariidae</taxon>
        <taxon>Pomacea</taxon>
    </lineage>
</organism>
<dbReference type="EMBL" id="PZQS01000011">
    <property type="protein sequence ID" value="PVD22557.1"/>
    <property type="molecule type" value="Genomic_DNA"/>
</dbReference>
<dbReference type="OMA" id="HNRWFAK"/>
<comment type="caution">
    <text evidence="2">The sequence shown here is derived from an EMBL/GenBank/DDBJ whole genome shotgun (WGS) entry which is preliminary data.</text>
</comment>
<dbReference type="STRING" id="400727.A0A2T7NN00"/>
<accession>A0A2T7NN00</accession>
<evidence type="ECO:0000313" key="2">
    <source>
        <dbReference type="EMBL" id="PVD22557.1"/>
    </source>
</evidence>
<feature type="signal peptide" evidence="1">
    <location>
        <begin position="1"/>
        <end position="23"/>
    </location>
</feature>
<gene>
    <name evidence="2" type="ORF">C0Q70_18373</name>
</gene>
<evidence type="ECO:0000256" key="1">
    <source>
        <dbReference type="SAM" id="SignalP"/>
    </source>
</evidence>
<proteinExistence type="predicted"/>